<dbReference type="OrthoDB" id="1098640at2"/>
<evidence type="ECO:0000256" key="1">
    <source>
        <dbReference type="ARBA" id="ARBA00004196"/>
    </source>
</evidence>
<dbReference type="CDD" id="cd02966">
    <property type="entry name" value="TlpA_like_family"/>
    <property type="match status" value="1"/>
</dbReference>
<dbReference type="SUPFAM" id="SSF52833">
    <property type="entry name" value="Thioredoxin-like"/>
    <property type="match status" value="1"/>
</dbReference>
<comment type="caution">
    <text evidence="6">The sequence shown here is derived from an EMBL/GenBank/DDBJ whole genome shotgun (WGS) entry which is preliminary data.</text>
</comment>
<proteinExistence type="predicted"/>
<dbReference type="PROSITE" id="PS51257">
    <property type="entry name" value="PROKAR_LIPOPROTEIN"/>
    <property type="match status" value="1"/>
</dbReference>
<dbReference type="InterPro" id="IPR013766">
    <property type="entry name" value="Thioredoxin_domain"/>
</dbReference>
<dbReference type="Proteomes" id="UP000233435">
    <property type="component" value="Unassembled WGS sequence"/>
</dbReference>
<dbReference type="Pfam" id="PF13905">
    <property type="entry name" value="Thioredoxin_8"/>
    <property type="match status" value="1"/>
</dbReference>
<gene>
    <name evidence="6" type="ORF">CSW08_04760</name>
</gene>
<dbReference type="InterPro" id="IPR050553">
    <property type="entry name" value="Thioredoxin_ResA/DsbE_sf"/>
</dbReference>
<name>A0A2N3HM97_9FLAO</name>
<dbReference type="AlphaFoldDB" id="A0A2N3HM97"/>
<keyword evidence="7" id="KW-1185">Reference proteome</keyword>
<evidence type="ECO:0000256" key="3">
    <source>
        <dbReference type="ARBA" id="ARBA00023157"/>
    </source>
</evidence>
<protein>
    <submittedName>
        <fullName evidence="6">Redoxin</fullName>
    </submittedName>
</protein>
<dbReference type="RefSeq" id="WP_106658768.1">
    <property type="nucleotide sequence ID" value="NZ_PJEO01000015.1"/>
</dbReference>
<dbReference type="GO" id="GO:0030313">
    <property type="term" value="C:cell envelope"/>
    <property type="evidence" value="ECO:0007669"/>
    <property type="project" value="UniProtKB-SubCell"/>
</dbReference>
<dbReference type="PROSITE" id="PS51352">
    <property type="entry name" value="THIOREDOXIN_2"/>
    <property type="match status" value="1"/>
</dbReference>
<organism evidence="6 7">
    <name type="scientific">Confluentibacter flavum</name>
    <dbReference type="NCBI Taxonomy" id="1909700"/>
    <lineage>
        <taxon>Bacteria</taxon>
        <taxon>Pseudomonadati</taxon>
        <taxon>Bacteroidota</taxon>
        <taxon>Flavobacteriia</taxon>
        <taxon>Flavobacteriales</taxon>
        <taxon>Flavobacteriaceae</taxon>
        <taxon>Confluentibacter</taxon>
    </lineage>
</organism>
<evidence type="ECO:0000313" key="7">
    <source>
        <dbReference type="Proteomes" id="UP000233435"/>
    </source>
</evidence>
<keyword evidence="3" id="KW-1015">Disulfide bond</keyword>
<evidence type="ECO:0000259" key="5">
    <source>
        <dbReference type="PROSITE" id="PS51352"/>
    </source>
</evidence>
<dbReference type="GO" id="GO:0017004">
    <property type="term" value="P:cytochrome complex assembly"/>
    <property type="evidence" value="ECO:0007669"/>
    <property type="project" value="UniProtKB-KW"/>
</dbReference>
<dbReference type="InterPro" id="IPR012336">
    <property type="entry name" value="Thioredoxin-like_fold"/>
</dbReference>
<evidence type="ECO:0000256" key="4">
    <source>
        <dbReference type="ARBA" id="ARBA00023284"/>
    </source>
</evidence>
<dbReference type="InterPro" id="IPR036249">
    <property type="entry name" value="Thioredoxin-like_sf"/>
</dbReference>
<reference evidence="6 7" key="1">
    <citation type="submission" date="2017-12" db="EMBL/GenBank/DDBJ databases">
        <title>Confluentibacter flavum sp. nov., isolated from the saline lake.</title>
        <authorList>
            <person name="Yu L."/>
        </authorList>
    </citation>
    <scope>NUCLEOTIDE SEQUENCE [LARGE SCALE GENOMIC DNA]</scope>
    <source>
        <strain evidence="6 7">3B</strain>
    </source>
</reference>
<dbReference type="EMBL" id="PJEO01000015">
    <property type="protein sequence ID" value="PKQ46057.1"/>
    <property type="molecule type" value="Genomic_DNA"/>
</dbReference>
<keyword evidence="4" id="KW-0676">Redox-active center</keyword>
<accession>A0A2N3HM97</accession>
<feature type="domain" description="Thioredoxin" evidence="5">
    <location>
        <begin position="23"/>
        <end position="162"/>
    </location>
</feature>
<evidence type="ECO:0000313" key="6">
    <source>
        <dbReference type="EMBL" id="PKQ46057.1"/>
    </source>
</evidence>
<sequence>MKRIGYLLFLLLITLSCETKEPIQFSEKVLNDTFIDLNGNKMTFNDILDTNKEKTIVLEVWASWCSDCIKGMPKLKALQNKHKEVAYVFLSLDRSHDAWKRGIEKYKVVGQHYFMESGRQGPFGSFAGLNWIPRYMVIDKNGKIKLFEAIEADDKNISEALK</sequence>
<dbReference type="PANTHER" id="PTHR42852">
    <property type="entry name" value="THIOL:DISULFIDE INTERCHANGE PROTEIN DSBE"/>
    <property type="match status" value="1"/>
</dbReference>
<comment type="subcellular location">
    <subcellularLocation>
        <location evidence="1">Cell envelope</location>
    </subcellularLocation>
</comment>
<keyword evidence="2" id="KW-0201">Cytochrome c-type biogenesis</keyword>
<dbReference type="PANTHER" id="PTHR42852:SF6">
    <property type="entry name" value="THIOL:DISULFIDE INTERCHANGE PROTEIN DSBE"/>
    <property type="match status" value="1"/>
</dbReference>
<evidence type="ECO:0000256" key="2">
    <source>
        <dbReference type="ARBA" id="ARBA00022748"/>
    </source>
</evidence>
<dbReference type="Gene3D" id="3.40.30.10">
    <property type="entry name" value="Glutaredoxin"/>
    <property type="match status" value="1"/>
</dbReference>